<reference evidence="3" key="2">
    <citation type="journal article" date="2019" name="Mol. Plant Microbe Interact.">
        <title>Genome sequence resources for four phytopathogenic fungi from the Colletotrichum orbiculare species complex.</title>
        <authorList>
            <person name="Gan P."/>
            <person name="Tsushima A."/>
            <person name="Narusaka M."/>
            <person name="Narusaka Y."/>
            <person name="Takano Y."/>
            <person name="Kubo Y."/>
            <person name="Shirasu K."/>
        </authorList>
    </citation>
    <scope>GENOME REANNOTATION</scope>
    <source>
        <strain evidence="3">104-T / ATCC 96160 / CBS 514.97 / LARS 414 / MAFF 240422</strain>
    </source>
</reference>
<dbReference type="AlphaFoldDB" id="A0A484FS11"/>
<sequence length="488" mass="53850">MSQTHTLARNDSNRSRRSIAKLPLTNEPSSSQEQAALRSIFPTYNPEVPLNQQDYFPTQTSPTHIPRAVINRTTWYPEPEEEGREPQQRSPVTSPMNGNSAPRWPRRRVEPPVIPNVSSNEHMKNLWKVSNGWKASASEGRVYCMKLSQEKDAPVYTLSSASQPFYNLRLDPTSASAYVTLSRHDPSKIYKTPSPPSSSSASSILGGVVGHHKDNTNGKAAENKNWQEVLTTTLEEESRKHPPEDGLVALLYPQAAAKMALDRPNDAAAVATAETECARLVWDDDSASHFLVHPALATPFCVAIDRSPAWSRVEYTLEHHESPQHLAKLTRDGTGGGWLEVDTAIASKVDSFFLVDVAVAALLLVAASDEKNAKVETFEPPPAPREPAGAAGERRLSRREEKKKRAAAAAKRGKMEEFEVDIESQDLSFAKLEQVGKETRDKMPWPLRAAFKVLSAVFKCFVWALTLAFKALAAVIRGLARCVGVKSK</sequence>
<evidence type="ECO:0000313" key="3">
    <source>
        <dbReference type="Proteomes" id="UP000014480"/>
    </source>
</evidence>
<evidence type="ECO:0008006" key="4">
    <source>
        <dbReference type="Google" id="ProtNLM"/>
    </source>
</evidence>
<proteinExistence type="predicted"/>
<comment type="caution">
    <text evidence="2">The sequence shown here is derived from an EMBL/GenBank/DDBJ whole genome shotgun (WGS) entry which is preliminary data.</text>
</comment>
<accession>A0A484FS11</accession>
<organism evidence="2 3">
    <name type="scientific">Colletotrichum orbiculare (strain 104-T / ATCC 96160 / CBS 514.97 / LARS 414 / MAFF 240422)</name>
    <name type="common">Cucumber anthracnose fungus</name>
    <name type="synonym">Colletotrichum lagenarium</name>
    <dbReference type="NCBI Taxonomy" id="1213857"/>
    <lineage>
        <taxon>Eukaryota</taxon>
        <taxon>Fungi</taxon>
        <taxon>Dikarya</taxon>
        <taxon>Ascomycota</taxon>
        <taxon>Pezizomycotina</taxon>
        <taxon>Sordariomycetes</taxon>
        <taxon>Hypocreomycetidae</taxon>
        <taxon>Glomerellales</taxon>
        <taxon>Glomerellaceae</taxon>
        <taxon>Colletotrichum</taxon>
        <taxon>Colletotrichum orbiculare species complex</taxon>
    </lineage>
</organism>
<dbReference type="Proteomes" id="UP000014480">
    <property type="component" value="Unassembled WGS sequence"/>
</dbReference>
<gene>
    <name evidence="2" type="ORF">Cob_v006629</name>
</gene>
<feature type="region of interest" description="Disordered" evidence="1">
    <location>
        <begin position="375"/>
        <end position="401"/>
    </location>
</feature>
<dbReference type="OrthoDB" id="5383338at2759"/>
<keyword evidence="3" id="KW-1185">Reference proteome</keyword>
<reference evidence="3" key="1">
    <citation type="journal article" date="2013" name="New Phytol.">
        <title>Comparative genomic and transcriptomic analyses reveal the hemibiotrophic stage shift of Colletotrichum fungi.</title>
        <authorList>
            <person name="Gan P."/>
            <person name="Ikeda K."/>
            <person name="Irieda H."/>
            <person name="Narusaka M."/>
            <person name="O'Connell R.J."/>
            <person name="Narusaka Y."/>
            <person name="Takano Y."/>
            <person name="Kubo Y."/>
            <person name="Shirasu K."/>
        </authorList>
    </citation>
    <scope>NUCLEOTIDE SEQUENCE [LARGE SCALE GENOMIC DNA]</scope>
    <source>
        <strain evidence="3">104-T / ATCC 96160 / CBS 514.97 / LARS 414 / MAFF 240422</strain>
    </source>
</reference>
<evidence type="ECO:0000313" key="2">
    <source>
        <dbReference type="EMBL" id="TDZ20723.1"/>
    </source>
</evidence>
<feature type="compositionally biased region" description="Polar residues" evidence="1">
    <location>
        <begin position="1"/>
        <end position="10"/>
    </location>
</feature>
<feature type="region of interest" description="Disordered" evidence="1">
    <location>
        <begin position="75"/>
        <end position="117"/>
    </location>
</feature>
<feature type="region of interest" description="Disordered" evidence="1">
    <location>
        <begin position="187"/>
        <end position="206"/>
    </location>
</feature>
<dbReference type="EMBL" id="AMCV02000017">
    <property type="protein sequence ID" value="TDZ20723.1"/>
    <property type="molecule type" value="Genomic_DNA"/>
</dbReference>
<protein>
    <recommendedName>
        <fullName evidence="4">Acetylserotonin methytransferase-like protein</fullName>
    </recommendedName>
</protein>
<name>A0A484FS11_COLOR</name>
<feature type="region of interest" description="Disordered" evidence="1">
    <location>
        <begin position="1"/>
        <end position="34"/>
    </location>
</feature>
<dbReference type="STRING" id="1213857.A0A484FS11"/>
<evidence type="ECO:0000256" key="1">
    <source>
        <dbReference type="SAM" id="MobiDB-lite"/>
    </source>
</evidence>